<keyword evidence="10" id="KW-0521">NADP</keyword>
<dbReference type="PANTHER" id="PTHR43331:SF1">
    <property type="entry name" value="HOMOSERINE DEHYDROGENASE"/>
    <property type="match status" value="1"/>
</dbReference>
<dbReference type="NCBIfam" id="NF004976">
    <property type="entry name" value="PRK06349.1"/>
    <property type="match status" value="1"/>
</dbReference>
<dbReference type="PROSITE" id="PS01042">
    <property type="entry name" value="HOMOSER_DHGENASE"/>
    <property type="match status" value="1"/>
</dbReference>
<evidence type="ECO:0000259" key="12">
    <source>
        <dbReference type="Pfam" id="PF00742"/>
    </source>
</evidence>
<evidence type="ECO:0000256" key="10">
    <source>
        <dbReference type="RuleBase" id="RU000579"/>
    </source>
</evidence>
<evidence type="ECO:0000256" key="3">
    <source>
        <dbReference type="ARBA" id="ARBA00006753"/>
    </source>
</evidence>
<dbReference type="SUPFAM" id="SSF51735">
    <property type="entry name" value="NAD(P)-binding Rossmann-fold domains"/>
    <property type="match status" value="1"/>
</dbReference>
<dbReference type="InterPro" id="IPR036291">
    <property type="entry name" value="NAD(P)-bd_dom_sf"/>
</dbReference>
<comment type="pathway">
    <text evidence="1 10">Amino-acid biosynthesis; L-threonine biosynthesis; L-threonine from L-aspartate: step 3/5.</text>
</comment>
<sequence>MMKTVKVVLLGFGTVGSGVYDTILHTHQEKLEKVIGKKVEIVGILVKSEKERQLPRNIIVTTKIDEILALPKIDYVFEAIVGIEPAYSYTKLFLDRGCHVISANKELLANRGEELMEYALNKGKFLTFEAAVAGGIPLLRTIIQLLQVNGILVLEGILNGTSNYILSKMRNEKLSFGECLQEAQQLGYAEANPESDISGRDAFYKQMILSSLIYHEQPDWEKVERIGIEQVALEDLALGEVHGLRLKLLASLKRVDEGIKATVKPTFVSSEHPLYNVEGVDNGIVIKTDLVGTLMLQGPGAGSKATASAMIEDLVQIEQQKQPLQKVHRYSYQNQNEKENNASIQLAVFPLQNKEEWLRLKAVINENSKHVNILQEVVKELGGSIYGSFLYEGELESVKLPVLYKRYPVSPIGLKRDQLNVVNSF</sequence>
<evidence type="ECO:0000313" key="14">
    <source>
        <dbReference type="EMBL" id="MFC0477307.1"/>
    </source>
</evidence>
<keyword evidence="7 10" id="KW-0791">Threonine biosynthesis</keyword>
<dbReference type="InterPro" id="IPR005106">
    <property type="entry name" value="Asp/hSer_DH_NAD-bd"/>
</dbReference>
<evidence type="ECO:0000256" key="1">
    <source>
        <dbReference type="ARBA" id="ARBA00005056"/>
    </source>
</evidence>
<comment type="caution">
    <text evidence="14">The sequence shown here is derived from an EMBL/GenBank/DDBJ whole genome shotgun (WGS) entry which is preliminary data.</text>
</comment>
<evidence type="ECO:0000256" key="7">
    <source>
        <dbReference type="ARBA" id="ARBA00022697"/>
    </source>
</evidence>
<dbReference type="EMBL" id="JBHLUU010000119">
    <property type="protein sequence ID" value="MFC0477307.1"/>
    <property type="molecule type" value="Genomic_DNA"/>
</dbReference>
<gene>
    <name evidence="14" type="ORF">ACFFHF_19085</name>
</gene>
<organism evidence="14 15">
    <name type="scientific">Robertmurraya beringensis</name>
    <dbReference type="NCBI Taxonomy" id="641660"/>
    <lineage>
        <taxon>Bacteria</taxon>
        <taxon>Bacillati</taxon>
        <taxon>Bacillota</taxon>
        <taxon>Bacilli</taxon>
        <taxon>Bacillales</taxon>
        <taxon>Bacillaceae</taxon>
        <taxon>Robertmurraya</taxon>
    </lineage>
</organism>
<evidence type="ECO:0000256" key="8">
    <source>
        <dbReference type="ARBA" id="ARBA00023002"/>
    </source>
</evidence>
<evidence type="ECO:0000256" key="4">
    <source>
        <dbReference type="ARBA" id="ARBA00013213"/>
    </source>
</evidence>
<evidence type="ECO:0000256" key="6">
    <source>
        <dbReference type="ARBA" id="ARBA00022605"/>
    </source>
</evidence>
<dbReference type="RefSeq" id="WP_377058828.1">
    <property type="nucleotide sequence ID" value="NZ_JBHLUU010000119.1"/>
</dbReference>
<dbReference type="InterPro" id="IPR001342">
    <property type="entry name" value="HDH_cat"/>
</dbReference>
<dbReference type="Gene3D" id="3.40.50.720">
    <property type="entry name" value="NAD(P)-binding Rossmann-like Domain"/>
    <property type="match status" value="1"/>
</dbReference>
<name>A0ABV6KVE5_9BACI</name>
<dbReference type="Gene3D" id="3.30.360.10">
    <property type="entry name" value="Dihydrodipicolinate Reductase, domain 2"/>
    <property type="match status" value="1"/>
</dbReference>
<dbReference type="EC" id="1.1.1.3" evidence="4 10"/>
<keyword evidence="6 10" id="KW-0028">Amino-acid biosynthesis</keyword>
<comment type="catalytic activity">
    <reaction evidence="10">
        <text>L-homoserine + NADP(+) = L-aspartate 4-semialdehyde + NADPH + H(+)</text>
        <dbReference type="Rhea" id="RHEA:15761"/>
        <dbReference type="ChEBI" id="CHEBI:15378"/>
        <dbReference type="ChEBI" id="CHEBI:57476"/>
        <dbReference type="ChEBI" id="CHEBI:57783"/>
        <dbReference type="ChEBI" id="CHEBI:58349"/>
        <dbReference type="ChEBI" id="CHEBI:537519"/>
        <dbReference type="EC" id="1.1.1.3"/>
    </reaction>
</comment>
<evidence type="ECO:0000256" key="2">
    <source>
        <dbReference type="ARBA" id="ARBA00005062"/>
    </source>
</evidence>
<dbReference type="InterPro" id="IPR019811">
    <property type="entry name" value="HDH_CS"/>
</dbReference>
<comment type="pathway">
    <text evidence="2 10">Amino-acid biosynthesis; L-methionine biosynthesis via de novo pathway; L-homoserine from L-aspartate: step 3/3.</text>
</comment>
<protein>
    <recommendedName>
        <fullName evidence="5 10">Homoserine dehydrogenase</fullName>
        <ecNumber evidence="4 10">1.1.1.3</ecNumber>
    </recommendedName>
</protein>
<dbReference type="PANTHER" id="PTHR43331">
    <property type="entry name" value="HOMOSERINE DEHYDROGENASE"/>
    <property type="match status" value="1"/>
</dbReference>
<evidence type="ECO:0000256" key="11">
    <source>
        <dbReference type="RuleBase" id="RU004171"/>
    </source>
</evidence>
<proteinExistence type="inferred from homology"/>
<evidence type="ECO:0000313" key="15">
    <source>
        <dbReference type="Proteomes" id="UP001589738"/>
    </source>
</evidence>
<accession>A0ABV6KVE5</accession>
<evidence type="ECO:0000256" key="5">
    <source>
        <dbReference type="ARBA" id="ARBA00013376"/>
    </source>
</evidence>
<keyword evidence="8 10" id="KW-0560">Oxidoreductase</keyword>
<feature type="domain" description="Aspartate/homoserine dehydrogenase NAD-binding" evidence="13">
    <location>
        <begin position="11"/>
        <end position="126"/>
    </location>
</feature>
<evidence type="ECO:0000256" key="9">
    <source>
        <dbReference type="ARBA" id="ARBA00023167"/>
    </source>
</evidence>
<dbReference type="SUPFAM" id="SSF55347">
    <property type="entry name" value="Glyceraldehyde-3-phosphate dehydrogenase-like, C-terminal domain"/>
    <property type="match status" value="1"/>
</dbReference>
<comment type="similarity">
    <text evidence="3 11">Belongs to the homoserine dehydrogenase family.</text>
</comment>
<reference evidence="14 15" key="1">
    <citation type="submission" date="2024-09" db="EMBL/GenBank/DDBJ databases">
        <authorList>
            <person name="Sun Q."/>
            <person name="Mori K."/>
        </authorList>
    </citation>
    <scope>NUCLEOTIDE SEQUENCE [LARGE SCALE GENOMIC DNA]</scope>
    <source>
        <strain evidence="14 15">CGMCC 1.9126</strain>
    </source>
</reference>
<keyword evidence="9 10" id="KW-0486">Methionine biosynthesis</keyword>
<evidence type="ECO:0000259" key="13">
    <source>
        <dbReference type="Pfam" id="PF03447"/>
    </source>
</evidence>
<keyword evidence="15" id="KW-1185">Reference proteome</keyword>
<dbReference type="Pfam" id="PF03447">
    <property type="entry name" value="NAD_binding_3"/>
    <property type="match status" value="1"/>
</dbReference>
<dbReference type="Proteomes" id="UP001589738">
    <property type="component" value="Unassembled WGS sequence"/>
</dbReference>
<feature type="domain" description="Homoserine dehydrogenase catalytic" evidence="12">
    <location>
        <begin position="137"/>
        <end position="315"/>
    </location>
</feature>
<dbReference type="Pfam" id="PF00742">
    <property type="entry name" value="Homoserine_dh"/>
    <property type="match status" value="1"/>
</dbReference>